<dbReference type="Proteomes" id="UP000460718">
    <property type="component" value="Unassembled WGS sequence"/>
</dbReference>
<evidence type="ECO:0000313" key="6">
    <source>
        <dbReference type="EMBL" id="KAE9132868.1"/>
    </source>
</evidence>
<name>A0A6A3XAZ9_9STRA</name>
<dbReference type="Proteomes" id="UP000433483">
    <property type="component" value="Unassembled WGS sequence"/>
</dbReference>
<evidence type="ECO:0000313" key="9">
    <source>
        <dbReference type="EMBL" id="KAE9217012.1"/>
    </source>
</evidence>
<evidence type="ECO:0000313" key="17">
    <source>
        <dbReference type="Proteomes" id="UP000460718"/>
    </source>
</evidence>
<proteinExistence type="predicted"/>
<evidence type="ECO:0000313" key="8">
    <source>
        <dbReference type="EMBL" id="KAE9214270.1"/>
    </source>
</evidence>
<dbReference type="EMBL" id="QXGB01001026">
    <property type="protein sequence ID" value="KAE9198686.1"/>
    <property type="molecule type" value="Genomic_DNA"/>
</dbReference>
<organism evidence="7 12">
    <name type="scientific">Phytophthora fragariae</name>
    <dbReference type="NCBI Taxonomy" id="53985"/>
    <lineage>
        <taxon>Eukaryota</taxon>
        <taxon>Sar</taxon>
        <taxon>Stramenopiles</taxon>
        <taxon>Oomycota</taxon>
        <taxon>Peronosporomycetes</taxon>
        <taxon>Peronosporales</taxon>
        <taxon>Peronosporaceae</taxon>
        <taxon>Phytophthora</taxon>
    </lineage>
</organism>
<dbReference type="EMBL" id="QXFW01001017">
    <property type="protein sequence ID" value="KAE8998137.1"/>
    <property type="molecule type" value="Genomic_DNA"/>
</dbReference>
<keyword evidence="12" id="KW-1185">Reference proteome</keyword>
<evidence type="ECO:0000313" key="16">
    <source>
        <dbReference type="Proteomes" id="UP000441208"/>
    </source>
</evidence>
<evidence type="ECO:0000313" key="7">
    <source>
        <dbReference type="EMBL" id="KAE9198686.1"/>
    </source>
</evidence>
<dbReference type="EMBL" id="QXGC01000992">
    <property type="protein sequence ID" value="KAE9214270.1"/>
    <property type="molecule type" value="Genomic_DNA"/>
</dbReference>
<dbReference type="Proteomes" id="UP000437068">
    <property type="component" value="Unassembled WGS sequence"/>
</dbReference>
<dbReference type="Proteomes" id="UP000441208">
    <property type="component" value="Unassembled WGS sequence"/>
</dbReference>
<dbReference type="Proteomes" id="UP000488956">
    <property type="component" value="Unassembled WGS sequence"/>
</dbReference>
<reference evidence="11 12" key="1">
    <citation type="submission" date="2018-08" db="EMBL/GenBank/DDBJ databases">
        <title>Genomic investigation of the strawberry pathogen Phytophthora fragariae indicates pathogenicity is determined by transcriptional variation in three key races.</title>
        <authorList>
            <person name="Adams T.M."/>
            <person name="Armitage A.D."/>
            <person name="Sobczyk M.K."/>
            <person name="Bates H.J."/>
            <person name="Dunwell J.M."/>
            <person name="Nellist C.F."/>
            <person name="Harrison R.J."/>
        </authorList>
    </citation>
    <scope>NUCLEOTIDE SEQUENCE [LARGE SCALE GENOMIC DNA]</scope>
    <source>
        <strain evidence="10 13">A4</strain>
        <strain evidence="9 14">BC-1</strain>
        <strain evidence="8 18">BC-23</strain>
        <strain evidence="7 12">NOV-27</strain>
        <strain evidence="6 15">NOV-5</strain>
        <strain evidence="4 16">NOV-71</strain>
        <strain evidence="2 11">NOV-9</strain>
        <strain evidence="5 19">ONT-3</strain>
        <strain evidence="3 17">SCRP245</strain>
    </source>
</reference>
<evidence type="ECO:0000313" key="14">
    <source>
        <dbReference type="Proteomes" id="UP000440367"/>
    </source>
</evidence>
<dbReference type="EMBL" id="QXGD01001026">
    <property type="protein sequence ID" value="KAE9217012.1"/>
    <property type="molecule type" value="Genomic_DNA"/>
</dbReference>
<sequence>MGSVSLSPAHASSAAMSCCHGGAARDYARGWAFVRCRRVTPLSPTAAVAVPVKIPSREPQWMLHQPPRTLLEDGVEGRMVAGSSPRSIFTALTSKRPRRERDADGEEDDSSLSPRFVEHLETHGDRSATAPSPLFRTEKPKLRCTCNGDLEGGNDDLEFSPQCPRHGSLDNNREEEGEQQEDLPKQESQVEDVTKLKT</sequence>
<feature type="region of interest" description="Disordered" evidence="1">
    <location>
        <begin position="150"/>
        <end position="198"/>
    </location>
</feature>
<evidence type="ECO:0000313" key="15">
    <source>
        <dbReference type="Proteomes" id="UP000440732"/>
    </source>
</evidence>
<evidence type="ECO:0000313" key="11">
    <source>
        <dbReference type="Proteomes" id="UP000429523"/>
    </source>
</evidence>
<dbReference type="Proteomes" id="UP000476176">
    <property type="component" value="Unassembled WGS sequence"/>
</dbReference>
<dbReference type="EMBL" id="QXGF01001028">
    <property type="protein sequence ID" value="KAE8933285.1"/>
    <property type="molecule type" value="Genomic_DNA"/>
</dbReference>
<evidence type="ECO:0000313" key="12">
    <source>
        <dbReference type="Proteomes" id="UP000433483"/>
    </source>
</evidence>
<evidence type="ECO:0000313" key="5">
    <source>
        <dbReference type="EMBL" id="KAE9098315.1"/>
    </source>
</evidence>
<dbReference type="Proteomes" id="UP000440732">
    <property type="component" value="Unassembled WGS sequence"/>
</dbReference>
<feature type="region of interest" description="Disordered" evidence="1">
    <location>
        <begin position="78"/>
        <end position="115"/>
    </location>
</feature>
<dbReference type="OrthoDB" id="10300264at2759"/>
<protein>
    <submittedName>
        <fullName evidence="7">Uncharacterized protein</fullName>
    </submittedName>
</protein>
<feature type="compositionally biased region" description="Polar residues" evidence="1">
    <location>
        <begin position="84"/>
        <end position="93"/>
    </location>
</feature>
<dbReference type="EMBL" id="QXFZ01001050">
    <property type="protein sequence ID" value="KAE9098136.1"/>
    <property type="molecule type" value="Genomic_DNA"/>
</dbReference>
<accession>A0A6A3XAZ9</accession>
<evidence type="ECO:0000313" key="10">
    <source>
        <dbReference type="EMBL" id="KAE9299357.1"/>
    </source>
</evidence>
<dbReference type="EMBL" id="QXGA01000988">
    <property type="protein sequence ID" value="KAE9132868.1"/>
    <property type="molecule type" value="Genomic_DNA"/>
</dbReference>
<gene>
    <name evidence="10" type="ORF">PF001_g15478</name>
    <name evidence="9" type="ORF">PF002_g16921</name>
    <name evidence="8" type="ORF">PF004_g15099</name>
    <name evidence="7" type="ORF">PF005_g16049</name>
    <name evidence="6" type="ORF">PF006_g15179</name>
    <name evidence="4" type="ORF">PF007_g16383</name>
    <name evidence="2" type="ORF">PF009_g16704</name>
    <name evidence="5" type="ORF">PF010_g15613</name>
    <name evidence="3" type="ORF">PF011_g15183</name>
</gene>
<evidence type="ECO:0000313" key="3">
    <source>
        <dbReference type="EMBL" id="KAE8998137.1"/>
    </source>
</evidence>
<evidence type="ECO:0000313" key="13">
    <source>
        <dbReference type="Proteomes" id="UP000437068"/>
    </source>
</evidence>
<evidence type="ECO:0000313" key="4">
    <source>
        <dbReference type="EMBL" id="KAE9098136.1"/>
    </source>
</evidence>
<evidence type="ECO:0000313" key="2">
    <source>
        <dbReference type="EMBL" id="KAE8933285.1"/>
    </source>
</evidence>
<dbReference type="Proteomes" id="UP000440367">
    <property type="component" value="Unassembled WGS sequence"/>
</dbReference>
<evidence type="ECO:0000313" key="18">
    <source>
        <dbReference type="Proteomes" id="UP000476176"/>
    </source>
</evidence>
<dbReference type="EMBL" id="QXGE01001010">
    <property type="protein sequence ID" value="KAE9299357.1"/>
    <property type="molecule type" value="Genomic_DNA"/>
</dbReference>
<comment type="caution">
    <text evidence="7">The sequence shown here is derived from an EMBL/GenBank/DDBJ whole genome shotgun (WGS) entry which is preliminary data.</text>
</comment>
<dbReference type="EMBL" id="QXFX01001025">
    <property type="protein sequence ID" value="KAE9098315.1"/>
    <property type="molecule type" value="Genomic_DNA"/>
</dbReference>
<dbReference type="Proteomes" id="UP000429523">
    <property type="component" value="Unassembled WGS sequence"/>
</dbReference>
<evidence type="ECO:0000313" key="19">
    <source>
        <dbReference type="Proteomes" id="UP000488956"/>
    </source>
</evidence>
<evidence type="ECO:0000256" key="1">
    <source>
        <dbReference type="SAM" id="MobiDB-lite"/>
    </source>
</evidence>
<dbReference type="AlphaFoldDB" id="A0A6A3XAZ9"/>